<protein>
    <submittedName>
        <fullName evidence="1">Uncharacterized protein</fullName>
    </submittedName>
</protein>
<organism evidence="1">
    <name type="scientific">CrAss-like virus sp. ctelJ1</name>
    <dbReference type="NCBI Taxonomy" id="2825838"/>
    <lineage>
        <taxon>Viruses</taxon>
        <taxon>Duplodnaviria</taxon>
        <taxon>Heunggongvirae</taxon>
        <taxon>Uroviricota</taxon>
        <taxon>Caudoviricetes</taxon>
        <taxon>Crassvirales</taxon>
    </lineage>
</organism>
<evidence type="ECO:0000313" key="1">
    <source>
        <dbReference type="EMBL" id="DAG00899.1"/>
    </source>
</evidence>
<reference evidence="1" key="1">
    <citation type="journal article" date="2021" name="Proc. Natl. Acad. Sci. U.S.A.">
        <title>A Catalog of Tens of Thousands of Viruses from Human Metagenomes Reveals Hidden Associations with Chronic Diseases.</title>
        <authorList>
            <person name="Tisza M.J."/>
            <person name="Buck C.B."/>
        </authorList>
    </citation>
    <scope>NUCLEOTIDE SEQUENCE</scope>
    <source>
        <strain evidence="1">CtelJ1</strain>
    </source>
</reference>
<accession>A0A8S5V2Q2</accession>
<dbReference type="EMBL" id="BK016184">
    <property type="protein sequence ID" value="DAG00899.1"/>
    <property type="molecule type" value="Genomic_DNA"/>
</dbReference>
<sequence length="221" mass="22568">MITNFATITPDSGSGDATLTISATKNTGRNSRTVTISARETSGTLTSSNNLGITQEGAIEFIKISSVGTAVKDGGNVNVVFTSNSSSFIAKVEAPTGYSSQTPIIKSISVNNSAVSLSGTNNITVTPTGDPGATAQYTVTMVVTIPTNAATSIVKYPVTITSATTASIVDTGDINQAGAKKYLKFTNNQGAEISFIRINADGAPSTGAKISSNIAWTLTTV</sequence>
<name>A0A8S5V2Q2_9CAUD</name>
<proteinExistence type="predicted"/>